<keyword evidence="5" id="KW-1185">Reference proteome</keyword>
<name>A0A098VRQ8_9MICR</name>
<reference evidence="4 5" key="1">
    <citation type="submission" date="2014-04" db="EMBL/GenBank/DDBJ databases">
        <title>A new species of microsporidia sheds light on the evolution of extreme parasitism.</title>
        <authorList>
            <person name="Haag K.L."/>
            <person name="James T.Y."/>
            <person name="Larsson R."/>
            <person name="Schaer T.M."/>
            <person name="Refardt D."/>
            <person name="Pombert J.-F."/>
            <person name="Ebert D."/>
        </authorList>
    </citation>
    <scope>NUCLEOTIDE SEQUENCE [LARGE SCALE GENOMIC DNA]</scope>
    <source>
        <strain evidence="4 5">UGP3</strain>
        <tissue evidence="4">Spores</tissue>
    </source>
</reference>
<organism evidence="4 5">
    <name type="scientific">Mitosporidium daphniae</name>
    <dbReference type="NCBI Taxonomy" id="1485682"/>
    <lineage>
        <taxon>Eukaryota</taxon>
        <taxon>Fungi</taxon>
        <taxon>Fungi incertae sedis</taxon>
        <taxon>Microsporidia</taxon>
        <taxon>Mitosporidium</taxon>
    </lineage>
</organism>
<evidence type="ECO:0000313" key="5">
    <source>
        <dbReference type="Proteomes" id="UP000029725"/>
    </source>
</evidence>
<dbReference type="EMBL" id="JMKJ01000210">
    <property type="protein sequence ID" value="KGG51743.1"/>
    <property type="molecule type" value="Genomic_DNA"/>
</dbReference>
<dbReference type="GO" id="GO:0006351">
    <property type="term" value="P:DNA-templated transcription"/>
    <property type="evidence" value="ECO:0007669"/>
    <property type="project" value="InterPro"/>
</dbReference>
<dbReference type="RefSeq" id="XP_013238171.1">
    <property type="nucleotide sequence ID" value="XM_013382717.1"/>
</dbReference>
<dbReference type="HOGENOM" id="CLU_103864_1_1_1"/>
<gene>
    <name evidence="4" type="ORF">DI09_28p240</name>
</gene>
<dbReference type="PIRSF" id="PIRSF000779">
    <property type="entry name" value="RNA_pol_Rpb8"/>
    <property type="match status" value="1"/>
</dbReference>
<dbReference type="GO" id="GO:0005736">
    <property type="term" value="C:RNA polymerase I complex"/>
    <property type="evidence" value="ECO:0007669"/>
    <property type="project" value="TreeGrafter"/>
</dbReference>
<evidence type="ECO:0000256" key="1">
    <source>
        <dbReference type="ARBA" id="ARBA00004123"/>
    </source>
</evidence>
<sequence>MDYLCDEVFVVKQVDPEGKKFDRVSRIICDSENYALSLSLDVASELYVLNQKDRFHLVLSSSLTPRAVDHKLASANQAAILPEGFYDPELSLPPSARTRLGTSLADKFDYVMYGKIYKAEEASPNSGHMSIFVSFGGLLMKLKGDPKHWRALTVGSSIYLLIKKMP</sequence>
<evidence type="ECO:0000256" key="3">
    <source>
        <dbReference type="ARBA" id="ARBA00023242"/>
    </source>
</evidence>
<dbReference type="Proteomes" id="UP000029725">
    <property type="component" value="Unassembled WGS sequence"/>
</dbReference>
<dbReference type="InterPro" id="IPR005570">
    <property type="entry name" value="RPABC3"/>
</dbReference>
<evidence type="ECO:0000313" key="4">
    <source>
        <dbReference type="EMBL" id="KGG51743.1"/>
    </source>
</evidence>
<dbReference type="PANTHER" id="PTHR10917">
    <property type="entry name" value="DNA-DIRECTED RNA POLYMERASES I, II, AND III SUBUNIT RPABC3"/>
    <property type="match status" value="1"/>
</dbReference>
<comment type="similarity">
    <text evidence="2">Belongs to the eukaryotic RPB8 RNA polymerase subunit family.</text>
</comment>
<keyword evidence="3" id="KW-0539">Nucleus</keyword>
<evidence type="ECO:0000256" key="2">
    <source>
        <dbReference type="ARBA" id="ARBA00008912"/>
    </source>
</evidence>
<dbReference type="PANTHER" id="PTHR10917:SF0">
    <property type="entry name" value="DNA-DIRECTED RNA POLYMERASES I, II, AND III SUBUNIT RPABC3"/>
    <property type="match status" value="1"/>
</dbReference>
<dbReference type="Pfam" id="PF03870">
    <property type="entry name" value="RNA_pol_Rpb8"/>
    <property type="match status" value="1"/>
</dbReference>
<evidence type="ECO:0008006" key="6">
    <source>
        <dbReference type="Google" id="ProtNLM"/>
    </source>
</evidence>
<dbReference type="GO" id="GO:0005666">
    <property type="term" value="C:RNA polymerase III complex"/>
    <property type="evidence" value="ECO:0007669"/>
    <property type="project" value="TreeGrafter"/>
</dbReference>
<dbReference type="SUPFAM" id="SSF50249">
    <property type="entry name" value="Nucleic acid-binding proteins"/>
    <property type="match status" value="1"/>
</dbReference>
<dbReference type="SMART" id="SM00658">
    <property type="entry name" value="RPOL8c"/>
    <property type="match status" value="1"/>
</dbReference>
<dbReference type="VEuPathDB" id="MicrosporidiaDB:DI09_28p240"/>
<dbReference type="GO" id="GO:0005665">
    <property type="term" value="C:RNA polymerase II, core complex"/>
    <property type="evidence" value="ECO:0007669"/>
    <property type="project" value="TreeGrafter"/>
</dbReference>
<dbReference type="GeneID" id="25259386"/>
<protein>
    <recommendedName>
        <fullName evidence="6">DNA-directed RNA polymerases I, II, and III subunit RPABC3</fullName>
    </recommendedName>
</protein>
<dbReference type="AlphaFoldDB" id="A0A098VRQ8"/>
<accession>A0A098VRQ8</accession>
<proteinExistence type="inferred from homology"/>
<comment type="subcellular location">
    <subcellularLocation>
        <location evidence="1">Nucleus</location>
    </subcellularLocation>
</comment>
<dbReference type="OrthoDB" id="20018at2759"/>
<dbReference type="GO" id="GO:0003899">
    <property type="term" value="F:DNA-directed RNA polymerase activity"/>
    <property type="evidence" value="ECO:0007669"/>
    <property type="project" value="InterPro"/>
</dbReference>
<comment type="caution">
    <text evidence="4">The sequence shown here is derived from an EMBL/GenBank/DDBJ whole genome shotgun (WGS) entry which is preliminary data.</text>
</comment>
<dbReference type="Gene3D" id="2.40.50.140">
    <property type="entry name" value="Nucleic acid-binding proteins"/>
    <property type="match status" value="1"/>
</dbReference>
<dbReference type="InterPro" id="IPR012340">
    <property type="entry name" value="NA-bd_OB-fold"/>
</dbReference>